<proteinExistence type="predicted"/>
<comment type="caution">
    <text evidence="1">The sequence shown here is derived from an EMBL/GenBank/DDBJ whole genome shotgun (WGS) entry which is preliminary data.</text>
</comment>
<dbReference type="EMBL" id="JAJGMW010000004">
    <property type="protein sequence ID" value="MCC4212044.1"/>
    <property type="molecule type" value="Genomic_DNA"/>
</dbReference>
<protein>
    <submittedName>
        <fullName evidence="1">Uncharacterized protein</fullName>
    </submittedName>
</protein>
<keyword evidence="2" id="KW-1185">Reference proteome</keyword>
<evidence type="ECO:0000313" key="1">
    <source>
        <dbReference type="EMBL" id="MCC4212044.1"/>
    </source>
</evidence>
<name>A0ABS8GPY0_9FLAO</name>
<dbReference type="Proteomes" id="UP001197770">
    <property type="component" value="Unassembled WGS sequence"/>
</dbReference>
<accession>A0ABS8GPY0</accession>
<evidence type="ECO:0000313" key="2">
    <source>
        <dbReference type="Proteomes" id="UP001197770"/>
    </source>
</evidence>
<gene>
    <name evidence="1" type="ORF">LLW17_04880</name>
</gene>
<organism evidence="1 2">
    <name type="scientific">Leeuwenhoekiella parthenopeia</name>
    <dbReference type="NCBI Taxonomy" id="2890320"/>
    <lineage>
        <taxon>Bacteria</taxon>
        <taxon>Pseudomonadati</taxon>
        <taxon>Bacteroidota</taxon>
        <taxon>Flavobacteriia</taxon>
        <taxon>Flavobacteriales</taxon>
        <taxon>Flavobacteriaceae</taxon>
        <taxon>Leeuwenhoekiella</taxon>
    </lineage>
</organism>
<sequence>MEKLLTKLGMFHLPFFGLKGQGFWCVCCLICFCNLCFAQEIYEGDYEISDFSGTATYTYTLKKGDTLKTGPFLFQHTSQDNIDPIEIKGSFEKDIPVGLWEYSSGNYVPQKEKEFVDFSYVTKLDGLKKAISGNYLEGKPDSTWTIQLDSIRNSKLSSNQFKSEITYKEGIPQLSFTIETTENLLAGRLLRNGYAHDTWTLFTKDGINELENWVFDNGVLKEVHIRINDSLEKTISFNLDGIEDVEVIDLDENYLTIMEFGLQNRDTTHVFDHGLSSLLKENAAYQHQVEYMMSDLGASVKLAGMKVEVPKYELSREEERNLDAIADHYQKSQSIANTVLTDTRLVLKKLTDQKVALFYNSAEDIQVRYLEKLGKLLEYRKDQVISFIKRDDLIKGLWPSGLPPRVVMSQDTSGREITYPIQTDLTYKTITDNLQDVEDMAHFTEALLTEIQDDLGLSSNDLTPQKNADTKEDELVKQATQLKTYIDSIAKPQRDDIKKTVLALKENTDKQLQQYAVIAQDSVETKNRTAQELNVCFAEKRELVDLLIQIPEDQQRLKEAYTEEVYVIFTATTMEEQVKKHIINSYDEQILPELLKQLREGLPCTGIQAWMTTYRNIQDRLFKLRNEDTGRLERKLKREDNPQEVLRLLGVTQ</sequence>
<dbReference type="RefSeq" id="WP_228229140.1">
    <property type="nucleotide sequence ID" value="NZ_JAJGMW010000004.1"/>
</dbReference>
<reference evidence="1 2" key="1">
    <citation type="submission" date="2021-11" db="EMBL/GenBank/DDBJ databases">
        <title>Seasonal and diel survey of microbial diversity of the Tyrrhenian coast.</title>
        <authorList>
            <person name="Gattoni G."/>
            <person name="Corral P."/>
        </authorList>
    </citation>
    <scope>NUCLEOTIDE SEQUENCE [LARGE SCALE GENOMIC DNA]</scope>
    <source>
        <strain evidence="1 2">Mr9</strain>
    </source>
</reference>